<comment type="similarity">
    <text evidence="1">Belongs to the peptidase C56 family.</text>
</comment>
<dbReference type="PROSITE" id="PS51276">
    <property type="entry name" value="PEPTIDASE_C56_PFPI"/>
    <property type="match status" value="1"/>
</dbReference>
<dbReference type="Gene3D" id="3.40.50.880">
    <property type="match status" value="1"/>
</dbReference>
<dbReference type="InterPro" id="IPR029062">
    <property type="entry name" value="Class_I_gatase-like"/>
</dbReference>
<evidence type="ECO:0000313" key="4">
    <source>
        <dbReference type="Proteomes" id="UP000287171"/>
    </source>
</evidence>
<dbReference type="NCBIfam" id="TIGR01382">
    <property type="entry name" value="PfpI"/>
    <property type="match status" value="1"/>
</dbReference>
<dbReference type="PANTHER" id="PTHR42733">
    <property type="entry name" value="DJ-1 PROTEIN"/>
    <property type="match status" value="1"/>
</dbReference>
<dbReference type="InterPro" id="IPR002818">
    <property type="entry name" value="DJ-1/PfpI"/>
</dbReference>
<dbReference type="SUPFAM" id="SSF52317">
    <property type="entry name" value="Class I glutamine amidotransferase-like"/>
    <property type="match status" value="1"/>
</dbReference>
<name>A0A402B3H0_9CHLR</name>
<evidence type="ECO:0000313" key="3">
    <source>
        <dbReference type="EMBL" id="GCE25899.1"/>
    </source>
</evidence>
<dbReference type="EMBL" id="BIFT01000001">
    <property type="protein sequence ID" value="GCE25899.1"/>
    <property type="molecule type" value="Genomic_DNA"/>
</dbReference>
<dbReference type="Pfam" id="PF01965">
    <property type="entry name" value="DJ-1_PfpI"/>
    <property type="match status" value="1"/>
</dbReference>
<gene>
    <name evidence="3" type="ORF">KDA_13830</name>
</gene>
<dbReference type="PANTHER" id="PTHR42733:SF12">
    <property type="entry name" value="PROTEINASE"/>
    <property type="match status" value="1"/>
</dbReference>
<feature type="domain" description="DJ-1/PfpI" evidence="2">
    <location>
        <begin position="12"/>
        <end position="178"/>
    </location>
</feature>
<keyword evidence="4" id="KW-1185">Reference proteome</keyword>
<proteinExistence type="inferred from homology"/>
<reference evidence="4" key="1">
    <citation type="submission" date="2018-12" db="EMBL/GenBank/DDBJ databases">
        <title>Tengunoibacter tsumagoiensis gen. nov., sp. nov., Dictyobacter kobayashii sp. nov., D. alpinus sp. nov., and D. joshuensis sp. nov. and description of Dictyobacteraceae fam. nov. within the order Ktedonobacterales isolated from Tengu-no-mugimeshi.</title>
        <authorList>
            <person name="Wang C.M."/>
            <person name="Zheng Y."/>
            <person name="Sakai Y."/>
            <person name="Toyoda A."/>
            <person name="Minakuchi Y."/>
            <person name="Abe K."/>
            <person name="Yokota A."/>
            <person name="Yabe S."/>
        </authorList>
    </citation>
    <scope>NUCLEOTIDE SEQUENCE [LARGE SCALE GENOMIC DNA]</scope>
    <source>
        <strain evidence="4">Uno16</strain>
    </source>
</reference>
<dbReference type="RefSeq" id="WP_126626429.1">
    <property type="nucleotide sequence ID" value="NZ_BIFT01000001.1"/>
</dbReference>
<accession>A0A402B3H0</accession>
<dbReference type="CDD" id="cd03134">
    <property type="entry name" value="GATase1_PfpI_like"/>
    <property type="match status" value="1"/>
</dbReference>
<keyword evidence="3" id="KW-0315">Glutamine amidotransferase</keyword>
<keyword evidence="3" id="KW-0808">Transferase</keyword>
<sequence length="204" mass="21999">MQASGKQLDGLRVAILVSDDFEQAEMTEPRKALDQAGAITKIIAPKAGQVQGVNHDEKADSFPVDMTLDQANPGDFDAILLPGGAINADTIRMEQKARDFVQQIDKSGRPMAVICHAPWLLISSGVAKGRTLTSYYTIQDDIRNAGGNWVDKEVVRDRNLVTSRSPKDLPAFNPEMVALFAEYKAKGAVSGSATTQSPQDIITG</sequence>
<dbReference type="OrthoDB" id="9792284at2"/>
<dbReference type="AlphaFoldDB" id="A0A402B3H0"/>
<dbReference type="Proteomes" id="UP000287171">
    <property type="component" value="Unassembled WGS sequence"/>
</dbReference>
<dbReference type="GO" id="GO:0016740">
    <property type="term" value="F:transferase activity"/>
    <property type="evidence" value="ECO:0007669"/>
    <property type="project" value="UniProtKB-KW"/>
</dbReference>
<comment type="caution">
    <text evidence="3">The sequence shown here is derived from an EMBL/GenBank/DDBJ whole genome shotgun (WGS) entry which is preliminary data.</text>
</comment>
<dbReference type="InterPro" id="IPR006286">
    <property type="entry name" value="C56_PfpI-like"/>
</dbReference>
<organism evidence="3 4">
    <name type="scientific">Dictyobacter alpinus</name>
    <dbReference type="NCBI Taxonomy" id="2014873"/>
    <lineage>
        <taxon>Bacteria</taxon>
        <taxon>Bacillati</taxon>
        <taxon>Chloroflexota</taxon>
        <taxon>Ktedonobacteria</taxon>
        <taxon>Ktedonobacterales</taxon>
        <taxon>Dictyobacteraceae</taxon>
        <taxon>Dictyobacter</taxon>
    </lineage>
</organism>
<evidence type="ECO:0000256" key="1">
    <source>
        <dbReference type="ARBA" id="ARBA00008542"/>
    </source>
</evidence>
<evidence type="ECO:0000259" key="2">
    <source>
        <dbReference type="Pfam" id="PF01965"/>
    </source>
</evidence>
<protein>
    <submittedName>
        <fullName evidence="3">Glutamine amidotransferase</fullName>
    </submittedName>
</protein>